<accession>A0ABQ5KK21</accession>
<sequence>MAKKRKAKSEAKKKLREKSSGISSMTANVGTPVTPIRREVTLEMEPVTYPTPPKTLDQSESIQKKREPIANKMVVKTSSVGESSEGLVNCKKETSAKTSTSHLRKRPMELSEISESNDENSDVEFKSTKSPQNVDIGSGHPVVTQSSRKMKDLSNQTKALSFS</sequence>
<feature type="compositionally biased region" description="Basic residues" evidence="1">
    <location>
        <begin position="1"/>
        <end position="16"/>
    </location>
</feature>
<keyword evidence="3" id="KW-1185">Reference proteome</keyword>
<feature type="compositionally biased region" description="Polar residues" evidence="1">
    <location>
        <begin position="143"/>
        <end position="163"/>
    </location>
</feature>
<name>A0ABQ5KK21_9EUKA</name>
<comment type="caution">
    <text evidence="2">The sequence shown here is derived from an EMBL/GenBank/DDBJ whole genome shotgun (WGS) entry which is preliminary data.</text>
</comment>
<evidence type="ECO:0000313" key="3">
    <source>
        <dbReference type="Proteomes" id="UP001057375"/>
    </source>
</evidence>
<proteinExistence type="predicted"/>
<evidence type="ECO:0000256" key="1">
    <source>
        <dbReference type="SAM" id="MobiDB-lite"/>
    </source>
</evidence>
<protein>
    <submittedName>
        <fullName evidence="2">Uncharacterized protein</fullName>
    </submittedName>
</protein>
<evidence type="ECO:0000313" key="2">
    <source>
        <dbReference type="EMBL" id="GKT32281.1"/>
    </source>
</evidence>
<dbReference type="Proteomes" id="UP001057375">
    <property type="component" value="Unassembled WGS sequence"/>
</dbReference>
<feature type="compositionally biased region" description="Polar residues" evidence="1">
    <location>
        <begin position="21"/>
        <end position="31"/>
    </location>
</feature>
<dbReference type="EMBL" id="BQXS01009964">
    <property type="protein sequence ID" value="GKT32281.1"/>
    <property type="molecule type" value="Genomic_DNA"/>
</dbReference>
<feature type="region of interest" description="Disordered" evidence="1">
    <location>
        <begin position="1"/>
        <end position="163"/>
    </location>
</feature>
<organism evidence="2 3">
    <name type="scientific">Aduncisulcus paluster</name>
    <dbReference type="NCBI Taxonomy" id="2918883"/>
    <lineage>
        <taxon>Eukaryota</taxon>
        <taxon>Metamonada</taxon>
        <taxon>Carpediemonas-like organisms</taxon>
        <taxon>Aduncisulcus</taxon>
    </lineage>
</organism>
<gene>
    <name evidence="2" type="ORF">ADUPG1_006468</name>
</gene>
<reference evidence="2" key="1">
    <citation type="submission" date="2022-03" db="EMBL/GenBank/DDBJ databases">
        <title>Draft genome sequence of Aduncisulcus paluster, a free-living microaerophilic Fornicata.</title>
        <authorList>
            <person name="Yuyama I."/>
            <person name="Kume K."/>
            <person name="Tamura T."/>
            <person name="Inagaki Y."/>
            <person name="Hashimoto T."/>
        </authorList>
    </citation>
    <scope>NUCLEOTIDE SEQUENCE</scope>
    <source>
        <strain evidence="2">NY0171</strain>
    </source>
</reference>